<evidence type="ECO:0000313" key="2">
    <source>
        <dbReference type="Proteomes" id="UP001529338"/>
    </source>
</evidence>
<comment type="caution">
    <text evidence="1">The sequence shown here is derived from an EMBL/GenBank/DDBJ whole genome shotgun (WGS) entry which is preliminary data.</text>
</comment>
<accession>A0ABT7SKA4</accession>
<dbReference type="RefSeq" id="WP_289456895.1">
    <property type="nucleotide sequence ID" value="NZ_JAUCGQ010000004.1"/>
</dbReference>
<dbReference type="EMBL" id="JAUCGQ010000004">
    <property type="protein sequence ID" value="MDM7856626.1"/>
    <property type="molecule type" value="Genomic_DNA"/>
</dbReference>
<name>A0ABT7SKA4_9CELL</name>
<sequence>MTDDPGQTVRDIARSTAKALADSGVFRPGHPQQQPDPYPGWLHLALGKMLLLTKLDAPAYVSGSVAATPTGQPLQVRLVMYTADLVVIAEVESNGYTGGNGSSVVRALPRRLLTGIEVGDGWFDPFEDEPDETHPRFTVTYADGTVLTLPSSPQPSNAEWSSLRALRATLLDDLART</sequence>
<reference evidence="1 2" key="1">
    <citation type="submission" date="2023-06" db="EMBL/GenBank/DDBJ databases">
        <title>Cellulomonas sp. MW4 Whole genome sequence.</title>
        <authorList>
            <person name="Park S."/>
        </authorList>
    </citation>
    <scope>NUCLEOTIDE SEQUENCE [LARGE SCALE GENOMIC DNA]</scope>
    <source>
        <strain evidence="1 2">MW4</strain>
    </source>
</reference>
<dbReference type="Proteomes" id="UP001529338">
    <property type="component" value="Unassembled WGS sequence"/>
</dbReference>
<keyword evidence="2" id="KW-1185">Reference proteome</keyword>
<proteinExistence type="predicted"/>
<protein>
    <submittedName>
        <fullName evidence="1">Uncharacterized protein</fullName>
    </submittedName>
</protein>
<evidence type="ECO:0000313" key="1">
    <source>
        <dbReference type="EMBL" id="MDM7856626.1"/>
    </source>
</evidence>
<gene>
    <name evidence="1" type="ORF">QRT04_16930</name>
</gene>
<organism evidence="1 2">
    <name type="scientific">Cellulomonas alba</name>
    <dbReference type="NCBI Taxonomy" id="3053467"/>
    <lineage>
        <taxon>Bacteria</taxon>
        <taxon>Bacillati</taxon>
        <taxon>Actinomycetota</taxon>
        <taxon>Actinomycetes</taxon>
        <taxon>Micrococcales</taxon>
        <taxon>Cellulomonadaceae</taxon>
        <taxon>Cellulomonas</taxon>
    </lineage>
</organism>